<gene>
    <name evidence="2" type="ORF">OF365_02320</name>
</gene>
<keyword evidence="1" id="KW-1133">Transmembrane helix</keyword>
<name>A0ABT3BPN4_9BACT</name>
<reference evidence="2 3" key="1">
    <citation type="journal article" date="2020" name="Int. J. Syst. Evol. Microbiol.">
        <title>Ureaplasma miroungigenitalium sp. nov. isolated from northern elephant seals (Mirounga angustirostris) and Ureaplasma zalophigenitalium sp. nov. isolated from California sea lions (Zalophus californianus).</title>
        <authorList>
            <person name="Volokhov D.V."/>
            <person name="Gulland F.M."/>
            <person name="Gao Y."/>
            <person name="Chizhikov V.E."/>
        </authorList>
    </citation>
    <scope>NUCLEOTIDE SEQUENCE [LARGE SCALE GENOMIC DNA]</scope>
    <source>
        <strain evidence="2 3">CSL7644-GEN</strain>
    </source>
</reference>
<protein>
    <recommendedName>
        <fullName evidence="4">M23 family peptidase</fullName>
    </recommendedName>
</protein>
<evidence type="ECO:0000313" key="3">
    <source>
        <dbReference type="Proteomes" id="UP001207252"/>
    </source>
</evidence>
<keyword evidence="1" id="KW-0812">Transmembrane</keyword>
<keyword evidence="1" id="KW-0472">Membrane</keyword>
<evidence type="ECO:0008006" key="4">
    <source>
        <dbReference type="Google" id="ProtNLM"/>
    </source>
</evidence>
<comment type="caution">
    <text evidence="2">The sequence shown here is derived from an EMBL/GenBank/DDBJ whole genome shotgun (WGS) entry which is preliminary data.</text>
</comment>
<evidence type="ECO:0000256" key="1">
    <source>
        <dbReference type="SAM" id="Phobius"/>
    </source>
</evidence>
<feature type="transmembrane region" description="Helical" evidence="1">
    <location>
        <begin position="30"/>
        <end position="52"/>
    </location>
</feature>
<accession>A0ABT3BPN4</accession>
<evidence type="ECO:0000313" key="2">
    <source>
        <dbReference type="EMBL" id="MCV3754199.1"/>
    </source>
</evidence>
<dbReference type="EMBL" id="JAOXHJ010000005">
    <property type="protein sequence ID" value="MCV3754199.1"/>
    <property type="molecule type" value="Genomic_DNA"/>
</dbReference>
<dbReference type="Proteomes" id="UP001207252">
    <property type="component" value="Unassembled WGS sequence"/>
</dbReference>
<proteinExistence type="predicted"/>
<sequence>MLEKSETDYLDTFHFDILLKKYFTFRPHKFLLYGFSVILGIGVTVGIAVPMVQKLDFHQIKTDYEQLLTELEKQVQNDKSVNQQKNLDRLLKIKSSINEKSTYQDYKVAFSELQTLQRDISV</sequence>
<organism evidence="2 3">
    <name type="scientific">Ureaplasma zalophigenitalium</name>
    <dbReference type="NCBI Taxonomy" id="907723"/>
    <lineage>
        <taxon>Bacteria</taxon>
        <taxon>Bacillati</taxon>
        <taxon>Mycoplasmatota</taxon>
        <taxon>Mycoplasmoidales</taxon>
        <taxon>Mycoplasmoidaceae</taxon>
        <taxon>Ureaplasma</taxon>
    </lineage>
</organism>
<dbReference type="RefSeq" id="WP_263818003.1">
    <property type="nucleotide sequence ID" value="NZ_JAOXHJ010000005.1"/>
</dbReference>
<keyword evidence="3" id="KW-1185">Reference proteome</keyword>